<organism evidence="3 4">
    <name type="scientific">Helobdella robusta</name>
    <name type="common">Californian leech</name>
    <dbReference type="NCBI Taxonomy" id="6412"/>
    <lineage>
        <taxon>Eukaryota</taxon>
        <taxon>Metazoa</taxon>
        <taxon>Spiralia</taxon>
        <taxon>Lophotrochozoa</taxon>
        <taxon>Annelida</taxon>
        <taxon>Clitellata</taxon>
        <taxon>Hirudinea</taxon>
        <taxon>Rhynchobdellida</taxon>
        <taxon>Glossiphoniidae</taxon>
        <taxon>Helobdella</taxon>
    </lineage>
</organism>
<dbReference type="CTD" id="20196800"/>
<dbReference type="Proteomes" id="UP000015101">
    <property type="component" value="Unassembled WGS sequence"/>
</dbReference>
<dbReference type="GO" id="GO:0007009">
    <property type="term" value="P:plasma membrane organization"/>
    <property type="evidence" value="ECO:0007669"/>
    <property type="project" value="InterPro"/>
</dbReference>
<proteinExistence type="predicted"/>
<dbReference type="EnsemblMetazoa" id="HelroT146067">
    <property type="protein sequence ID" value="HelroP146067"/>
    <property type="gene ID" value="HelroG146067"/>
</dbReference>
<dbReference type="EMBL" id="KB096457">
    <property type="protein sequence ID" value="ESO04590.1"/>
    <property type="molecule type" value="Genomic_DNA"/>
</dbReference>
<dbReference type="STRING" id="6412.T1EJQ0"/>
<reference evidence="4" key="1">
    <citation type="submission" date="2012-12" db="EMBL/GenBank/DDBJ databases">
        <authorList>
            <person name="Hellsten U."/>
            <person name="Grimwood J."/>
            <person name="Chapman J.A."/>
            <person name="Shapiro H."/>
            <person name="Aerts A."/>
            <person name="Otillar R.P."/>
            <person name="Terry A.Y."/>
            <person name="Boore J.L."/>
            <person name="Simakov O."/>
            <person name="Marletaz F."/>
            <person name="Cho S.-J."/>
            <person name="Edsinger-Gonzales E."/>
            <person name="Havlak P."/>
            <person name="Kuo D.-H."/>
            <person name="Larsson T."/>
            <person name="Lv J."/>
            <person name="Arendt D."/>
            <person name="Savage R."/>
            <person name="Osoegawa K."/>
            <person name="de Jong P."/>
            <person name="Lindberg D.R."/>
            <person name="Seaver E.C."/>
            <person name="Weisblat D.A."/>
            <person name="Putnam N.H."/>
            <person name="Grigoriev I.V."/>
            <person name="Rokhsar D.S."/>
        </authorList>
    </citation>
    <scope>NUCLEOTIDE SEQUENCE</scope>
</reference>
<dbReference type="EMBL" id="AMQM01004135">
    <property type="status" value="NOT_ANNOTATED_CDS"/>
    <property type="molecule type" value="Genomic_DNA"/>
</dbReference>
<dbReference type="Gene3D" id="1.20.1270.60">
    <property type="entry name" value="Arfaptin homology (AH) domain/BAR domain"/>
    <property type="match status" value="1"/>
</dbReference>
<dbReference type="PANTHER" id="PTHR15708:SF4">
    <property type="entry name" value="FI21477P1-RELATED"/>
    <property type="match status" value="1"/>
</dbReference>
<reference evidence="3" key="3">
    <citation type="submission" date="2015-06" db="UniProtKB">
        <authorList>
            <consortium name="EnsemblMetazoa"/>
        </authorList>
    </citation>
    <scope>IDENTIFICATION</scope>
</reference>
<dbReference type="OrthoDB" id="10061327at2759"/>
<reference evidence="2 4" key="2">
    <citation type="journal article" date="2013" name="Nature">
        <title>Insights into bilaterian evolution from three spiralian genomes.</title>
        <authorList>
            <person name="Simakov O."/>
            <person name="Marletaz F."/>
            <person name="Cho S.J."/>
            <person name="Edsinger-Gonzales E."/>
            <person name="Havlak P."/>
            <person name="Hellsten U."/>
            <person name="Kuo D.H."/>
            <person name="Larsson T."/>
            <person name="Lv J."/>
            <person name="Arendt D."/>
            <person name="Savage R."/>
            <person name="Osoegawa K."/>
            <person name="de Jong P."/>
            <person name="Grimwood J."/>
            <person name="Chapman J.A."/>
            <person name="Shapiro H."/>
            <person name="Aerts A."/>
            <person name="Otillar R.P."/>
            <person name="Terry A.Y."/>
            <person name="Boore J.L."/>
            <person name="Grigoriev I.V."/>
            <person name="Lindberg D.R."/>
            <person name="Seaver E.C."/>
            <person name="Weisblat D.A."/>
            <person name="Putnam N.H."/>
            <person name="Rokhsar D.S."/>
        </authorList>
    </citation>
    <scope>NUCLEOTIDE SEQUENCE</scope>
</reference>
<dbReference type="InParanoid" id="T1EJQ0"/>
<dbReference type="InterPro" id="IPR027267">
    <property type="entry name" value="AH/BAR_dom_sf"/>
</dbReference>
<dbReference type="GeneID" id="20196800"/>
<dbReference type="SUPFAM" id="SSF103657">
    <property type="entry name" value="BAR/IMD domain-like"/>
    <property type="match status" value="1"/>
</dbReference>
<dbReference type="InterPro" id="IPR030127">
    <property type="entry name" value="MTSS1/MTSS2"/>
</dbReference>
<feature type="domain" description="IMD" evidence="1">
    <location>
        <begin position="1"/>
        <end position="113"/>
    </location>
</feature>
<dbReference type="OMA" id="ESMEREC"/>
<dbReference type="InterPro" id="IPR013606">
    <property type="entry name" value="I-BAR_dom"/>
</dbReference>
<name>T1EJQ0_HELRO</name>
<evidence type="ECO:0000313" key="2">
    <source>
        <dbReference type="EMBL" id="ESO04590.1"/>
    </source>
</evidence>
<dbReference type="Pfam" id="PF08397">
    <property type="entry name" value="IMD"/>
    <property type="match status" value="1"/>
</dbReference>
<evidence type="ECO:0000313" key="4">
    <source>
        <dbReference type="Proteomes" id="UP000015101"/>
    </source>
</evidence>
<dbReference type="HOGENOM" id="CLU_161729_0_0_1"/>
<dbReference type="PROSITE" id="PS51338">
    <property type="entry name" value="IMD"/>
    <property type="match status" value="1"/>
</dbReference>
<dbReference type="KEGG" id="hro:HELRODRAFT_146067"/>
<dbReference type="PANTHER" id="PTHR15708">
    <property type="entry name" value="ACTIN BUNDLING/MISSING IN METASTASIS-RELATED"/>
    <property type="match status" value="1"/>
</dbReference>
<gene>
    <name evidence="3" type="primary">20196800</name>
    <name evidence="2" type="ORF">HELRODRAFT_146067</name>
</gene>
<dbReference type="eggNOG" id="ENOG502QRG4">
    <property type="taxonomic scope" value="Eukaryota"/>
</dbReference>
<protein>
    <recommendedName>
        <fullName evidence="1">IMD domain-containing protein</fullName>
    </recommendedName>
</protein>
<evidence type="ECO:0000259" key="1">
    <source>
        <dbReference type="PROSITE" id="PS51338"/>
    </source>
</evidence>
<accession>T1EJQ0</accession>
<evidence type="ECO:0000313" key="3">
    <source>
        <dbReference type="EnsemblMetazoa" id="HelroP146067"/>
    </source>
</evidence>
<dbReference type="RefSeq" id="XP_009017169.1">
    <property type="nucleotide sequence ID" value="XM_009018921.1"/>
</dbReference>
<dbReference type="GO" id="GO:0003779">
    <property type="term" value="F:actin binding"/>
    <property type="evidence" value="ECO:0007669"/>
    <property type="project" value="InterPro"/>
</dbReference>
<sequence length="113" mass="12923">HHNRRYTVIALSSFLEAFQKLADLALDSKGGPKDIGSSLTRLCMRHKQMETQLKLCINSLGDSLVLPIQEKMDEWKKNVVALDKEHSKDYKKLYGEVKKSSGESIKLKKKYSK</sequence>
<keyword evidence="4" id="KW-1185">Reference proteome</keyword>
<dbReference type="AlphaFoldDB" id="T1EJQ0"/>